<proteinExistence type="predicted"/>
<sequence length="121" mass="13272">YYLSIQRSALHSTKTKSVVCLKSCAPAPLRPPTPPGPPCSPDLNILTLYLCPNVTFSPWLFAPWPPPLGTNRTTPRSFLSYLGNPIIIIAPYVPYRKKIRKEGGHRGKGMGETARDADDGP</sequence>
<feature type="region of interest" description="Disordered" evidence="1">
    <location>
        <begin position="101"/>
        <end position="121"/>
    </location>
</feature>
<accession>A0A135TH55</accession>
<gene>
    <name evidence="2" type="ORF">CNYM01_02828</name>
</gene>
<dbReference type="AlphaFoldDB" id="A0A135TH55"/>
<evidence type="ECO:0000313" key="2">
    <source>
        <dbReference type="EMBL" id="KXH47454.1"/>
    </source>
</evidence>
<comment type="caution">
    <text evidence="2">The sequence shown here is derived from an EMBL/GenBank/DDBJ whole genome shotgun (WGS) entry which is preliminary data.</text>
</comment>
<organism evidence="2 3">
    <name type="scientific">Colletotrichum nymphaeae SA-01</name>
    <dbReference type="NCBI Taxonomy" id="1460502"/>
    <lineage>
        <taxon>Eukaryota</taxon>
        <taxon>Fungi</taxon>
        <taxon>Dikarya</taxon>
        <taxon>Ascomycota</taxon>
        <taxon>Pezizomycotina</taxon>
        <taxon>Sordariomycetes</taxon>
        <taxon>Hypocreomycetidae</taxon>
        <taxon>Glomerellales</taxon>
        <taxon>Glomerellaceae</taxon>
        <taxon>Colletotrichum</taxon>
        <taxon>Colletotrichum acutatum species complex</taxon>
    </lineage>
</organism>
<dbReference type="Proteomes" id="UP000070054">
    <property type="component" value="Unassembled WGS sequence"/>
</dbReference>
<feature type="non-terminal residue" evidence="2">
    <location>
        <position position="1"/>
    </location>
</feature>
<dbReference type="EMBL" id="JEMN01001120">
    <property type="protein sequence ID" value="KXH47454.1"/>
    <property type="molecule type" value="Genomic_DNA"/>
</dbReference>
<evidence type="ECO:0000313" key="3">
    <source>
        <dbReference type="Proteomes" id="UP000070054"/>
    </source>
</evidence>
<reference evidence="2 3" key="1">
    <citation type="submission" date="2014-02" db="EMBL/GenBank/DDBJ databases">
        <title>The genome sequence of Colletotrichum nymphaeae SA-01.</title>
        <authorList>
            <person name="Baroncelli R."/>
            <person name="Thon M.R."/>
        </authorList>
    </citation>
    <scope>NUCLEOTIDE SEQUENCE [LARGE SCALE GENOMIC DNA]</scope>
    <source>
        <strain evidence="2 3">SA-01</strain>
    </source>
</reference>
<name>A0A135TH55_9PEZI</name>
<protein>
    <submittedName>
        <fullName evidence="2">Uncharacterized protein</fullName>
    </submittedName>
</protein>
<keyword evidence="3" id="KW-1185">Reference proteome</keyword>
<evidence type="ECO:0000256" key="1">
    <source>
        <dbReference type="SAM" id="MobiDB-lite"/>
    </source>
</evidence>